<feature type="domain" description="Outer membrane protein OmpA-like transmembrane" evidence="3">
    <location>
        <begin position="42"/>
        <end position="208"/>
    </location>
</feature>
<dbReference type="Gene3D" id="2.40.160.20">
    <property type="match status" value="1"/>
</dbReference>
<organism evidence="4 5">
    <name type="scientific">Ramlibacter ginsenosidimutans</name>
    <dbReference type="NCBI Taxonomy" id="502333"/>
    <lineage>
        <taxon>Bacteria</taxon>
        <taxon>Pseudomonadati</taxon>
        <taxon>Pseudomonadota</taxon>
        <taxon>Betaproteobacteria</taxon>
        <taxon>Burkholderiales</taxon>
        <taxon>Comamonadaceae</taxon>
        <taxon>Ramlibacter</taxon>
    </lineage>
</organism>
<evidence type="ECO:0000256" key="1">
    <source>
        <dbReference type="ARBA" id="ARBA00004442"/>
    </source>
</evidence>
<feature type="chain" id="PRO_5037089733" evidence="2">
    <location>
        <begin position="32"/>
        <end position="209"/>
    </location>
</feature>
<evidence type="ECO:0000313" key="5">
    <source>
        <dbReference type="Proteomes" id="UP000630528"/>
    </source>
</evidence>
<accession>A0A934TRV5</accession>
<sequence>MNATARARGQTLLAIGILGLGACFVSAPCVAQDLLQQTPKTGFYLGLGVGQSWQDSPANTGNPGIDLNGSGTATAVKITGGLQITPMWGAELSYFNLGKVGITTPSGIANYDTNVTTAAATLSYPLTQSFTLVGRAGVGYSHLQLNVPSQNFASSSVKYPVVGGLGVRYSLTPRLALTVDYDYLGRTGRFSGGDSTTGQVLSAGLMLRY</sequence>
<evidence type="ECO:0000256" key="2">
    <source>
        <dbReference type="SAM" id="SignalP"/>
    </source>
</evidence>
<dbReference type="Proteomes" id="UP000630528">
    <property type="component" value="Unassembled WGS sequence"/>
</dbReference>
<protein>
    <submittedName>
        <fullName evidence="4">Outer membrane beta-barrel protein</fullName>
    </submittedName>
</protein>
<feature type="signal peptide" evidence="2">
    <location>
        <begin position="1"/>
        <end position="31"/>
    </location>
</feature>
<dbReference type="Pfam" id="PF01389">
    <property type="entry name" value="OmpA_membrane"/>
    <property type="match status" value="1"/>
</dbReference>
<keyword evidence="5" id="KW-1185">Reference proteome</keyword>
<dbReference type="InterPro" id="IPR011250">
    <property type="entry name" value="OMP/PagP_B-barrel"/>
</dbReference>
<reference evidence="4" key="2">
    <citation type="submission" date="2021-01" db="EMBL/GenBank/DDBJ databases">
        <authorList>
            <person name="Kang M."/>
        </authorList>
    </citation>
    <scope>NUCLEOTIDE SEQUENCE</scope>
    <source>
        <strain evidence="4">KACC 17527</strain>
    </source>
</reference>
<comment type="subcellular location">
    <subcellularLocation>
        <location evidence="1">Cell outer membrane</location>
    </subcellularLocation>
</comment>
<proteinExistence type="predicted"/>
<dbReference type="InterPro" id="IPR000498">
    <property type="entry name" value="OmpA-like_TM_dom"/>
</dbReference>
<reference evidence="4" key="1">
    <citation type="journal article" date="2012" name="J. Microbiol. Biotechnol.">
        <title>Ramlibacter ginsenosidimutans sp. nov., with ginsenoside-converting activity.</title>
        <authorList>
            <person name="Wang L."/>
            <person name="An D.S."/>
            <person name="Kim S.G."/>
            <person name="Jin F.X."/>
            <person name="Kim S.C."/>
            <person name="Lee S.T."/>
            <person name="Im W.T."/>
        </authorList>
    </citation>
    <scope>NUCLEOTIDE SEQUENCE</scope>
    <source>
        <strain evidence="4">KACC 17527</strain>
    </source>
</reference>
<dbReference type="AlphaFoldDB" id="A0A934TRV5"/>
<dbReference type="GO" id="GO:0009279">
    <property type="term" value="C:cell outer membrane"/>
    <property type="evidence" value="ECO:0007669"/>
    <property type="project" value="UniProtKB-SubCell"/>
</dbReference>
<keyword evidence="2" id="KW-0732">Signal</keyword>
<name>A0A934TRV5_9BURK</name>
<comment type="caution">
    <text evidence="4">The sequence shown here is derived from an EMBL/GenBank/DDBJ whole genome shotgun (WGS) entry which is preliminary data.</text>
</comment>
<dbReference type="SUPFAM" id="SSF56925">
    <property type="entry name" value="OMPA-like"/>
    <property type="match status" value="1"/>
</dbReference>
<gene>
    <name evidence="4" type="ORF">JJB11_10110</name>
</gene>
<dbReference type="RefSeq" id="WP_201169698.1">
    <property type="nucleotide sequence ID" value="NZ_JAEPWM010000003.1"/>
</dbReference>
<evidence type="ECO:0000313" key="4">
    <source>
        <dbReference type="EMBL" id="MBK6006446.1"/>
    </source>
</evidence>
<dbReference type="PROSITE" id="PS51257">
    <property type="entry name" value="PROKAR_LIPOPROTEIN"/>
    <property type="match status" value="1"/>
</dbReference>
<evidence type="ECO:0000259" key="3">
    <source>
        <dbReference type="Pfam" id="PF01389"/>
    </source>
</evidence>
<dbReference type="EMBL" id="JAEPWM010000003">
    <property type="protein sequence ID" value="MBK6006446.1"/>
    <property type="molecule type" value="Genomic_DNA"/>
</dbReference>